<dbReference type="Pfam" id="PF07730">
    <property type="entry name" value="HisKA_3"/>
    <property type="match status" value="1"/>
</dbReference>
<dbReference type="CDD" id="cd16917">
    <property type="entry name" value="HATPase_UhpB-NarQ-NarX-like"/>
    <property type="match status" value="1"/>
</dbReference>
<dbReference type="Gene3D" id="3.30.450.20">
    <property type="entry name" value="PAS domain"/>
    <property type="match status" value="1"/>
</dbReference>
<dbReference type="SUPFAM" id="SSF55781">
    <property type="entry name" value="GAF domain-like"/>
    <property type="match status" value="1"/>
</dbReference>
<evidence type="ECO:0000256" key="1">
    <source>
        <dbReference type="ARBA" id="ARBA00000085"/>
    </source>
</evidence>
<evidence type="ECO:0000313" key="13">
    <source>
        <dbReference type="Proteomes" id="UP001149140"/>
    </source>
</evidence>
<organism evidence="12 13">
    <name type="scientific">Solirubrobacter ginsenosidimutans</name>
    <dbReference type="NCBI Taxonomy" id="490573"/>
    <lineage>
        <taxon>Bacteria</taxon>
        <taxon>Bacillati</taxon>
        <taxon>Actinomycetota</taxon>
        <taxon>Thermoleophilia</taxon>
        <taxon>Solirubrobacterales</taxon>
        <taxon>Solirubrobacteraceae</taxon>
        <taxon>Solirubrobacter</taxon>
    </lineage>
</organism>
<keyword evidence="4" id="KW-0808">Transferase</keyword>
<keyword evidence="7" id="KW-0067">ATP-binding</keyword>
<dbReference type="SMART" id="SM00091">
    <property type="entry name" value="PAS"/>
    <property type="match status" value="1"/>
</dbReference>
<dbReference type="PANTHER" id="PTHR24421">
    <property type="entry name" value="NITRATE/NITRITE SENSOR PROTEIN NARX-RELATED"/>
    <property type="match status" value="1"/>
</dbReference>
<dbReference type="NCBIfam" id="TIGR00229">
    <property type="entry name" value="sensory_box"/>
    <property type="match status" value="1"/>
</dbReference>
<evidence type="ECO:0000256" key="4">
    <source>
        <dbReference type="ARBA" id="ARBA00022679"/>
    </source>
</evidence>
<keyword evidence="3" id="KW-0597">Phosphoprotein</keyword>
<dbReference type="EC" id="2.7.13.3" evidence="2"/>
<keyword evidence="9" id="KW-0175">Coiled coil</keyword>
<dbReference type="PANTHER" id="PTHR24421:SF10">
    <property type="entry name" value="NITRATE_NITRITE SENSOR PROTEIN NARQ"/>
    <property type="match status" value="1"/>
</dbReference>
<keyword evidence="8" id="KW-0902">Two-component regulatory system</keyword>
<dbReference type="InterPro" id="IPR050482">
    <property type="entry name" value="Sensor_HK_TwoCompSys"/>
</dbReference>
<dbReference type="Gene3D" id="1.20.5.1930">
    <property type="match status" value="1"/>
</dbReference>
<keyword evidence="6" id="KW-0418">Kinase</keyword>
<dbReference type="SUPFAM" id="SSF55785">
    <property type="entry name" value="PYP-like sensor domain (PAS domain)"/>
    <property type="match status" value="1"/>
</dbReference>
<dbReference type="GO" id="GO:0046983">
    <property type="term" value="F:protein dimerization activity"/>
    <property type="evidence" value="ECO:0007669"/>
    <property type="project" value="InterPro"/>
</dbReference>
<dbReference type="Pfam" id="PF01590">
    <property type="entry name" value="GAF"/>
    <property type="match status" value="1"/>
</dbReference>
<dbReference type="EMBL" id="JAPDOD010000051">
    <property type="protein sequence ID" value="MDA0165737.1"/>
    <property type="molecule type" value="Genomic_DNA"/>
</dbReference>
<comment type="caution">
    <text evidence="12">The sequence shown here is derived from an EMBL/GenBank/DDBJ whole genome shotgun (WGS) entry which is preliminary data.</text>
</comment>
<dbReference type="RefSeq" id="WP_270044999.1">
    <property type="nucleotide sequence ID" value="NZ_JAPDOD010000051.1"/>
</dbReference>
<feature type="coiled-coil region" evidence="9">
    <location>
        <begin position="115"/>
        <end position="156"/>
    </location>
</feature>
<dbReference type="InterPro" id="IPR000014">
    <property type="entry name" value="PAS"/>
</dbReference>
<keyword evidence="13" id="KW-1185">Reference proteome</keyword>
<dbReference type="GO" id="GO:0005524">
    <property type="term" value="F:ATP binding"/>
    <property type="evidence" value="ECO:0007669"/>
    <property type="project" value="UniProtKB-KW"/>
</dbReference>
<dbReference type="InterPro" id="IPR036890">
    <property type="entry name" value="HATPase_C_sf"/>
</dbReference>
<accession>A0A9X3S5K8</accession>
<dbReference type="GO" id="GO:0016020">
    <property type="term" value="C:membrane"/>
    <property type="evidence" value="ECO:0007669"/>
    <property type="project" value="InterPro"/>
</dbReference>
<dbReference type="Proteomes" id="UP001149140">
    <property type="component" value="Unassembled WGS sequence"/>
</dbReference>
<evidence type="ECO:0000256" key="5">
    <source>
        <dbReference type="ARBA" id="ARBA00022741"/>
    </source>
</evidence>
<dbReference type="GO" id="GO:0000155">
    <property type="term" value="F:phosphorelay sensor kinase activity"/>
    <property type="evidence" value="ECO:0007669"/>
    <property type="project" value="InterPro"/>
</dbReference>
<reference evidence="12" key="1">
    <citation type="submission" date="2022-10" db="EMBL/GenBank/DDBJ databases">
        <title>The WGS of Solirubrobacter ginsenosidimutans DSM 21036.</title>
        <authorList>
            <person name="Jiang Z."/>
        </authorList>
    </citation>
    <scope>NUCLEOTIDE SEQUENCE</scope>
    <source>
        <strain evidence="12">DSM 21036</strain>
    </source>
</reference>
<dbReference type="InterPro" id="IPR000700">
    <property type="entry name" value="PAS-assoc_C"/>
</dbReference>
<evidence type="ECO:0000256" key="9">
    <source>
        <dbReference type="SAM" id="Coils"/>
    </source>
</evidence>
<evidence type="ECO:0000259" key="10">
    <source>
        <dbReference type="PROSITE" id="PS50112"/>
    </source>
</evidence>
<dbReference type="Gene3D" id="3.30.565.10">
    <property type="entry name" value="Histidine kinase-like ATPase, C-terminal domain"/>
    <property type="match status" value="1"/>
</dbReference>
<sequence>MDRLPHLPQSGTELEEFFDLSVDLLCIVGFDGFFKRVNASLERTLGYPKAELFSRSVFDITHPDDVQPSLDALAQLGEGHDVVGFESRVVCADGSVRWLEWNTRTMPERGVVYGVARDTTERRRTEAQLREAQRLLEASRDELRVLAEEQAALRRVATLVARETSPDAVFAAVGREVGEVLGVDATHLGRYDTDGTVVSVAQWGSHAGVRVGARFPLEGDSVSARVLRTGQAARMESYEDAPGVIAATIRQIGIRFSVGVPISVEGRPWGVMIATSKGPNPFPAETESRLQHFTELVATAISNAEARTELAASRARLVAAADQERRRVVRDLHDGAQQRMVHTVITLKLAQSELQDQEGRASELVKEALGYAQGASAEIRELAHGILPGVLTRGGLPAAIRSLASRMTVPVEIDVSTPRLPEQIEATAYFVVAEALTNVAKHACAQHATVTSRVDNGALRIEVRDDGGGGARTEGGGLIGLRDRVATLEGTLTVDSPPGGGTVVTATIPPPARA</sequence>
<evidence type="ECO:0000256" key="3">
    <source>
        <dbReference type="ARBA" id="ARBA00022553"/>
    </source>
</evidence>
<evidence type="ECO:0000256" key="7">
    <source>
        <dbReference type="ARBA" id="ARBA00022840"/>
    </source>
</evidence>
<dbReference type="PROSITE" id="PS50113">
    <property type="entry name" value="PAC"/>
    <property type="match status" value="1"/>
</dbReference>
<gene>
    <name evidence="12" type="ORF">OM076_36050</name>
</gene>
<dbReference type="PROSITE" id="PS50112">
    <property type="entry name" value="PAS"/>
    <property type="match status" value="1"/>
</dbReference>
<name>A0A9X3S5K8_9ACTN</name>
<evidence type="ECO:0000313" key="12">
    <source>
        <dbReference type="EMBL" id="MDA0165737.1"/>
    </source>
</evidence>
<dbReference type="InterPro" id="IPR003594">
    <property type="entry name" value="HATPase_dom"/>
</dbReference>
<dbReference type="Gene3D" id="3.30.450.40">
    <property type="match status" value="1"/>
</dbReference>
<dbReference type="InterPro" id="IPR003018">
    <property type="entry name" value="GAF"/>
</dbReference>
<evidence type="ECO:0000256" key="6">
    <source>
        <dbReference type="ARBA" id="ARBA00022777"/>
    </source>
</evidence>
<feature type="domain" description="PAC" evidence="11">
    <location>
        <begin position="83"/>
        <end position="131"/>
    </location>
</feature>
<evidence type="ECO:0000256" key="8">
    <source>
        <dbReference type="ARBA" id="ARBA00023012"/>
    </source>
</evidence>
<dbReference type="InterPro" id="IPR035965">
    <property type="entry name" value="PAS-like_dom_sf"/>
</dbReference>
<dbReference type="SUPFAM" id="SSF55874">
    <property type="entry name" value="ATPase domain of HSP90 chaperone/DNA topoisomerase II/histidine kinase"/>
    <property type="match status" value="1"/>
</dbReference>
<protein>
    <recommendedName>
        <fullName evidence="2">histidine kinase</fullName>
        <ecNumber evidence="2">2.7.13.3</ecNumber>
    </recommendedName>
</protein>
<dbReference type="Pfam" id="PF02518">
    <property type="entry name" value="HATPase_c"/>
    <property type="match status" value="1"/>
</dbReference>
<comment type="catalytic activity">
    <reaction evidence="1">
        <text>ATP + protein L-histidine = ADP + protein N-phospho-L-histidine.</text>
        <dbReference type="EC" id="2.7.13.3"/>
    </reaction>
</comment>
<dbReference type="CDD" id="cd00130">
    <property type="entry name" value="PAS"/>
    <property type="match status" value="1"/>
</dbReference>
<dbReference type="InterPro" id="IPR011712">
    <property type="entry name" value="Sig_transdc_His_kin_sub3_dim/P"/>
</dbReference>
<feature type="domain" description="PAS" evidence="10">
    <location>
        <begin position="10"/>
        <end position="80"/>
    </location>
</feature>
<evidence type="ECO:0000259" key="11">
    <source>
        <dbReference type="PROSITE" id="PS50113"/>
    </source>
</evidence>
<keyword evidence="5" id="KW-0547">Nucleotide-binding</keyword>
<dbReference type="AlphaFoldDB" id="A0A9X3S5K8"/>
<dbReference type="InterPro" id="IPR013655">
    <property type="entry name" value="PAS_fold_3"/>
</dbReference>
<proteinExistence type="predicted"/>
<dbReference type="SMART" id="SM00065">
    <property type="entry name" value="GAF"/>
    <property type="match status" value="1"/>
</dbReference>
<dbReference type="InterPro" id="IPR029016">
    <property type="entry name" value="GAF-like_dom_sf"/>
</dbReference>
<dbReference type="Pfam" id="PF08447">
    <property type="entry name" value="PAS_3"/>
    <property type="match status" value="1"/>
</dbReference>
<evidence type="ECO:0000256" key="2">
    <source>
        <dbReference type="ARBA" id="ARBA00012438"/>
    </source>
</evidence>